<proteinExistence type="predicted"/>
<dbReference type="AlphaFoldDB" id="A0A4Q7NBK2"/>
<dbReference type="GO" id="GO:0020037">
    <property type="term" value="F:heme binding"/>
    <property type="evidence" value="ECO:0007669"/>
    <property type="project" value="InterPro"/>
</dbReference>
<dbReference type="RefSeq" id="WP_130358064.1">
    <property type="nucleotide sequence ID" value="NZ_SGXC01000002.1"/>
</dbReference>
<dbReference type="EMBL" id="SGXC01000002">
    <property type="protein sequence ID" value="RZS80285.1"/>
    <property type="molecule type" value="Genomic_DNA"/>
</dbReference>
<dbReference type="OrthoDB" id="9787495at2"/>
<feature type="transmembrane region" description="Helical" evidence="1">
    <location>
        <begin position="83"/>
        <end position="104"/>
    </location>
</feature>
<dbReference type="InterPro" id="IPR010389">
    <property type="entry name" value="Urate_ox_N"/>
</dbReference>
<gene>
    <name evidence="3" type="ORF">EV675_2884</name>
</gene>
<keyword evidence="4" id="KW-1185">Reference proteome</keyword>
<feature type="transmembrane region" description="Helical" evidence="1">
    <location>
        <begin position="286"/>
        <end position="306"/>
    </location>
</feature>
<protein>
    <submittedName>
        <fullName evidence="3">Putative membrane protein</fullName>
    </submittedName>
</protein>
<feature type="transmembrane region" description="Helical" evidence="1">
    <location>
        <begin position="12"/>
        <end position="33"/>
    </location>
</feature>
<evidence type="ECO:0000313" key="3">
    <source>
        <dbReference type="EMBL" id="RZS80285.1"/>
    </source>
</evidence>
<evidence type="ECO:0000259" key="2">
    <source>
        <dbReference type="Pfam" id="PF06181"/>
    </source>
</evidence>
<feature type="domain" description="Urate oxidase N-terminal" evidence="2">
    <location>
        <begin position="3"/>
        <end position="301"/>
    </location>
</feature>
<dbReference type="SUPFAM" id="SSF46626">
    <property type="entry name" value="Cytochrome c"/>
    <property type="match status" value="1"/>
</dbReference>
<keyword evidence="1" id="KW-0472">Membrane</keyword>
<organism evidence="3 4">
    <name type="scientific">Pigmentiphaga kullae</name>
    <dbReference type="NCBI Taxonomy" id="151784"/>
    <lineage>
        <taxon>Bacteria</taxon>
        <taxon>Pseudomonadati</taxon>
        <taxon>Pseudomonadota</taxon>
        <taxon>Betaproteobacteria</taxon>
        <taxon>Burkholderiales</taxon>
        <taxon>Alcaligenaceae</taxon>
        <taxon>Pigmentiphaga</taxon>
    </lineage>
</organism>
<feature type="transmembrane region" description="Helical" evidence="1">
    <location>
        <begin position="232"/>
        <end position="251"/>
    </location>
</feature>
<feature type="transmembrane region" description="Helical" evidence="1">
    <location>
        <begin position="124"/>
        <end position="145"/>
    </location>
</feature>
<dbReference type="InterPro" id="IPR036909">
    <property type="entry name" value="Cyt_c-like_dom_sf"/>
</dbReference>
<feature type="transmembrane region" description="Helical" evidence="1">
    <location>
        <begin position="181"/>
        <end position="201"/>
    </location>
</feature>
<dbReference type="Pfam" id="PF06181">
    <property type="entry name" value="Urate_ox_N"/>
    <property type="match status" value="1"/>
</dbReference>
<reference evidence="3 4" key="1">
    <citation type="submission" date="2019-02" db="EMBL/GenBank/DDBJ databases">
        <title>Genomic Encyclopedia of Type Strains, Phase IV (KMG-IV): sequencing the most valuable type-strain genomes for metagenomic binning, comparative biology and taxonomic classification.</title>
        <authorList>
            <person name="Goeker M."/>
        </authorList>
    </citation>
    <scope>NUCLEOTIDE SEQUENCE [LARGE SCALE GENOMIC DNA]</scope>
    <source>
        <strain evidence="3 4">K24</strain>
    </source>
</reference>
<feature type="transmembrane region" description="Helical" evidence="1">
    <location>
        <begin position="157"/>
        <end position="175"/>
    </location>
</feature>
<comment type="caution">
    <text evidence="3">The sequence shown here is derived from an EMBL/GenBank/DDBJ whole genome shotgun (WGS) entry which is preliminary data.</text>
</comment>
<sequence length="397" mass="43812">MEAYILDWANLLLRWLHIITGIAWIGSSFYFVWLDNSLMKPQDPELIEKGVSGELWAVHGGGFYNPQKYLVAPKRLPEHLHWFYWESYSTWMSGFALLVALYLFNARTYLIDRSVFDWGPVAAVVAALCFLVVGWLVYDIICRVAGTDERADRKVGIAVALFVAASAWLACHLFAGRAAFLIVGAMIATIMSANVLMVIIPGQRKVVAAMRAGEPVDPIHGKLGKQRSVHNTYFTLPVLFAMLSNHYSMVYSAPHNWVVLIAMMLAGALIRQFFVLRHRGITNPWYPAAGIALLLGVAVAIAPPGLDKAAAPSAPLGAQDIGQVRQVVAQRCLACHNAQLANKGIQLQTPELLKSHAQAIYQQAVVQKTMPLNNATGMTDDERALLARWFQEGAPVH</sequence>
<dbReference type="Proteomes" id="UP000292445">
    <property type="component" value="Unassembled WGS sequence"/>
</dbReference>
<keyword evidence="1" id="KW-1133">Transmembrane helix</keyword>
<name>A0A4Q7NBK2_9BURK</name>
<accession>A0A4Q7NBK2</accession>
<evidence type="ECO:0000256" key="1">
    <source>
        <dbReference type="SAM" id="Phobius"/>
    </source>
</evidence>
<evidence type="ECO:0000313" key="4">
    <source>
        <dbReference type="Proteomes" id="UP000292445"/>
    </source>
</evidence>
<keyword evidence="1" id="KW-0812">Transmembrane</keyword>
<dbReference type="GO" id="GO:0009055">
    <property type="term" value="F:electron transfer activity"/>
    <property type="evidence" value="ECO:0007669"/>
    <property type="project" value="InterPro"/>
</dbReference>
<feature type="transmembrane region" description="Helical" evidence="1">
    <location>
        <begin position="257"/>
        <end position="274"/>
    </location>
</feature>
<dbReference type="Gene3D" id="1.10.760.10">
    <property type="entry name" value="Cytochrome c-like domain"/>
    <property type="match status" value="1"/>
</dbReference>